<dbReference type="AlphaFoldDB" id="A0A238XM25"/>
<dbReference type="InterPro" id="IPR003439">
    <property type="entry name" value="ABC_transporter-like_ATP-bd"/>
</dbReference>
<dbReference type="InterPro" id="IPR013611">
    <property type="entry name" value="Transp-assoc_OB_typ2"/>
</dbReference>
<dbReference type="GO" id="GO:0016887">
    <property type="term" value="F:ATP hydrolysis activity"/>
    <property type="evidence" value="ECO:0007669"/>
    <property type="project" value="InterPro"/>
</dbReference>
<dbReference type="SUPFAM" id="SSF50331">
    <property type="entry name" value="MOP-like"/>
    <property type="match status" value="1"/>
</dbReference>
<keyword evidence="3" id="KW-0547">Nucleotide-binding</keyword>
<dbReference type="EMBL" id="FZNW01000011">
    <property type="protein sequence ID" value="SNR59513.1"/>
    <property type="molecule type" value="Genomic_DNA"/>
</dbReference>
<dbReference type="InterPro" id="IPR008995">
    <property type="entry name" value="Mo/tungstate-bd_C_term_dom"/>
</dbReference>
<name>A0A238XM25_9PSEU</name>
<evidence type="ECO:0000256" key="1">
    <source>
        <dbReference type="ARBA" id="ARBA00022448"/>
    </source>
</evidence>
<evidence type="ECO:0000256" key="5">
    <source>
        <dbReference type="ARBA" id="ARBA00022967"/>
    </source>
</evidence>
<dbReference type="Gene3D" id="2.40.50.100">
    <property type="match status" value="1"/>
</dbReference>
<keyword evidence="1" id="KW-0813">Transport</keyword>
<feature type="domain" description="ABC transporter" evidence="7">
    <location>
        <begin position="4"/>
        <end position="237"/>
    </location>
</feature>
<organism evidence="8 9">
    <name type="scientific">Haloechinothrix alba</name>
    <dbReference type="NCBI Taxonomy" id="664784"/>
    <lineage>
        <taxon>Bacteria</taxon>
        <taxon>Bacillati</taxon>
        <taxon>Actinomycetota</taxon>
        <taxon>Actinomycetes</taxon>
        <taxon>Pseudonocardiales</taxon>
        <taxon>Pseudonocardiaceae</taxon>
        <taxon>Haloechinothrix</taxon>
    </lineage>
</organism>
<protein>
    <submittedName>
        <fullName evidence="8">Carbohydrate ABC transporter ATP-binding protein, CUT1 family</fullName>
    </submittedName>
</protein>
<dbReference type="PANTHER" id="PTHR43875:SF15">
    <property type="entry name" value="TREHALOSE IMPORT ATP-BINDING PROTEIN SUGC"/>
    <property type="match status" value="1"/>
</dbReference>
<dbReference type="FunFam" id="3.40.50.300:FF:000042">
    <property type="entry name" value="Maltose/maltodextrin ABC transporter, ATP-binding protein"/>
    <property type="match status" value="1"/>
</dbReference>
<evidence type="ECO:0000256" key="3">
    <source>
        <dbReference type="ARBA" id="ARBA00022741"/>
    </source>
</evidence>
<evidence type="ECO:0000313" key="9">
    <source>
        <dbReference type="Proteomes" id="UP000198348"/>
    </source>
</evidence>
<evidence type="ECO:0000313" key="8">
    <source>
        <dbReference type="EMBL" id="SNR59513.1"/>
    </source>
</evidence>
<gene>
    <name evidence="8" type="ORF">SAMN06265360_11195</name>
</gene>
<sequence length="371" mass="40202">MAAIEVQGIRKKFGKLVALDDVSFSVADGEFFCLLGPSGAGKTTTCKSVAGLVRPDEGTVRLAGHDVGDVEPNHRNLAMCFESYALYPQLNVFDNMASPLRSPRFRLSDDEARERVGRTAEMLGVAQLLHRGVDQLSNGQRQRVALGRVLVRPAEAYLLDEPLAHLDAKLRTAMRAELKSISHGDLTTTTIYVTHDYVEALSLADRIGVLREGRILQVGTPEEIWDRPCNAFVAEAFGKPRIGFVDGGLVDGEHGIRFVSSDGAVEVPVPGVEANAGEAVRIGVRPHDLELHPGAEDVPAGRVRVDGVVYVLEHLGRQTEVTVQVGTALLSVVVPREDVPDLARDDRVGLSLDPCAVHVFARGEDERRISS</sequence>
<dbReference type="SMART" id="SM00382">
    <property type="entry name" value="AAA"/>
    <property type="match status" value="1"/>
</dbReference>
<keyword evidence="2" id="KW-1003">Cell membrane</keyword>
<dbReference type="RefSeq" id="WP_089301720.1">
    <property type="nucleotide sequence ID" value="NZ_FZNW01000011.1"/>
</dbReference>
<dbReference type="Pfam" id="PF08402">
    <property type="entry name" value="TOBE_2"/>
    <property type="match status" value="1"/>
</dbReference>
<reference evidence="9" key="1">
    <citation type="submission" date="2017-06" db="EMBL/GenBank/DDBJ databases">
        <authorList>
            <person name="Varghese N."/>
            <person name="Submissions S."/>
        </authorList>
    </citation>
    <scope>NUCLEOTIDE SEQUENCE [LARGE SCALE GENOMIC DNA]</scope>
    <source>
        <strain evidence="9">DSM 45207</strain>
    </source>
</reference>
<dbReference type="SUPFAM" id="SSF52540">
    <property type="entry name" value="P-loop containing nucleoside triphosphate hydrolases"/>
    <property type="match status" value="1"/>
</dbReference>
<dbReference type="Pfam" id="PF00005">
    <property type="entry name" value="ABC_tran"/>
    <property type="match status" value="1"/>
</dbReference>
<dbReference type="OrthoDB" id="2550338at2"/>
<proteinExistence type="predicted"/>
<dbReference type="PANTHER" id="PTHR43875">
    <property type="entry name" value="MALTODEXTRIN IMPORT ATP-BINDING PROTEIN MSMX"/>
    <property type="match status" value="1"/>
</dbReference>
<keyword evidence="4 8" id="KW-0067">ATP-binding</keyword>
<dbReference type="Gene3D" id="3.40.50.300">
    <property type="entry name" value="P-loop containing nucleotide triphosphate hydrolases"/>
    <property type="match status" value="1"/>
</dbReference>
<dbReference type="GO" id="GO:0140359">
    <property type="term" value="F:ABC-type transporter activity"/>
    <property type="evidence" value="ECO:0007669"/>
    <property type="project" value="UniProtKB-ARBA"/>
</dbReference>
<keyword evidence="5" id="KW-1278">Translocase</keyword>
<evidence type="ECO:0000256" key="2">
    <source>
        <dbReference type="ARBA" id="ARBA00022475"/>
    </source>
</evidence>
<evidence type="ECO:0000256" key="4">
    <source>
        <dbReference type="ARBA" id="ARBA00022840"/>
    </source>
</evidence>
<dbReference type="GO" id="GO:0005524">
    <property type="term" value="F:ATP binding"/>
    <property type="evidence" value="ECO:0007669"/>
    <property type="project" value="UniProtKB-KW"/>
</dbReference>
<dbReference type="Proteomes" id="UP000198348">
    <property type="component" value="Unassembled WGS sequence"/>
</dbReference>
<keyword evidence="9" id="KW-1185">Reference proteome</keyword>
<dbReference type="InterPro" id="IPR047641">
    <property type="entry name" value="ABC_transpr_MalK/UgpC-like"/>
</dbReference>
<dbReference type="GO" id="GO:0055052">
    <property type="term" value="C:ATP-binding cassette (ABC) transporter complex, substrate-binding subunit-containing"/>
    <property type="evidence" value="ECO:0007669"/>
    <property type="project" value="TreeGrafter"/>
</dbReference>
<dbReference type="InterPro" id="IPR003593">
    <property type="entry name" value="AAA+_ATPase"/>
</dbReference>
<keyword evidence="6" id="KW-0472">Membrane</keyword>
<dbReference type="Gene3D" id="2.40.50.140">
    <property type="entry name" value="Nucleic acid-binding proteins"/>
    <property type="match status" value="1"/>
</dbReference>
<evidence type="ECO:0000259" key="7">
    <source>
        <dbReference type="PROSITE" id="PS50893"/>
    </source>
</evidence>
<dbReference type="InterPro" id="IPR012340">
    <property type="entry name" value="NA-bd_OB-fold"/>
</dbReference>
<dbReference type="PROSITE" id="PS50893">
    <property type="entry name" value="ABC_TRANSPORTER_2"/>
    <property type="match status" value="1"/>
</dbReference>
<evidence type="ECO:0000256" key="6">
    <source>
        <dbReference type="ARBA" id="ARBA00023136"/>
    </source>
</evidence>
<accession>A0A238XM25</accession>
<dbReference type="InterPro" id="IPR027417">
    <property type="entry name" value="P-loop_NTPase"/>
</dbReference>